<protein>
    <recommendedName>
        <fullName evidence="1">Mannosylglycerate hydrolase MGH1-like glycoside hydrolase domain-containing protein</fullName>
    </recommendedName>
</protein>
<dbReference type="InterPro" id="IPR054491">
    <property type="entry name" value="MGH1-like_GH"/>
</dbReference>
<dbReference type="InterPro" id="IPR004888">
    <property type="entry name" value="Glycoside_hydrolase_63"/>
</dbReference>
<organism evidence="2 3">
    <name type="scientific">Candidatus Segetimicrobium genomatis</name>
    <dbReference type="NCBI Taxonomy" id="2569760"/>
    <lineage>
        <taxon>Bacteria</taxon>
        <taxon>Bacillati</taxon>
        <taxon>Candidatus Sysuimicrobiota</taxon>
        <taxon>Candidatus Sysuimicrobiia</taxon>
        <taxon>Candidatus Sysuimicrobiales</taxon>
        <taxon>Candidatus Segetimicrobiaceae</taxon>
        <taxon>Candidatus Segetimicrobium</taxon>
    </lineage>
</organism>
<dbReference type="AlphaFoldDB" id="A0A537K798"/>
<dbReference type="Gene3D" id="1.50.10.10">
    <property type="match status" value="1"/>
</dbReference>
<reference evidence="2 3" key="1">
    <citation type="journal article" date="2019" name="Nat. Microbiol.">
        <title>Mediterranean grassland soil C-N compound turnover is dependent on rainfall and depth, and is mediated by genomically divergent microorganisms.</title>
        <authorList>
            <person name="Diamond S."/>
            <person name="Andeer P.F."/>
            <person name="Li Z."/>
            <person name="Crits-Christoph A."/>
            <person name="Burstein D."/>
            <person name="Anantharaman K."/>
            <person name="Lane K.R."/>
            <person name="Thomas B.C."/>
            <person name="Pan C."/>
            <person name="Northen T.R."/>
            <person name="Banfield J.F."/>
        </authorList>
    </citation>
    <scope>NUCLEOTIDE SEQUENCE [LARGE SCALE GENOMIC DNA]</scope>
    <source>
        <strain evidence="2">NP_3</strain>
    </source>
</reference>
<gene>
    <name evidence="2" type="ORF">E6H00_04075</name>
</gene>
<dbReference type="GO" id="GO:0004573">
    <property type="term" value="F:Glc3Man9GlcNAc2 oligosaccharide glucosidase activity"/>
    <property type="evidence" value="ECO:0007669"/>
    <property type="project" value="InterPro"/>
</dbReference>
<dbReference type="GO" id="GO:0009311">
    <property type="term" value="P:oligosaccharide metabolic process"/>
    <property type="evidence" value="ECO:0007669"/>
    <property type="project" value="InterPro"/>
</dbReference>
<dbReference type="SUPFAM" id="SSF48208">
    <property type="entry name" value="Six-hairpin glycosidases"/>
    <property type="match status" value="1"/>
</dbReference>
<evidence type="ECO:0000259" key="1">
    <source>
        <dbReference type="Pfam" id="PF22422"/>
    </source>
</evidence>
<dbReference type="Pfam" id="PF22422">
    <property type="entry name" value="MGH1-like_GH"/>
    <property type="match status" value="1"/>
</dbReference>
<dbReference type="PANTHER" id="PTHR10412">
    <property type="entry name" value="MANNOSYL-OLIGOSACCHARIDE GLUCOSIDASE"/>
    <property type="match status" value="1"/>
</dbReference>
<dbReference type="EMBL" id="VBAK01000094">
    <property type="protein sequence ID" value="TMI91412.1"/>
    <property type="molecule type" value="Genomic_DNA"/>
</dbReference>
<evidence type="ECO:0000313" key="3">
    <source>
        <dbReference type="Proteomes" id="UP000318509"/>
    </source>
</evidence>
<comment type="caution">
    <text evidence="2">The sequence shown here is derived from an EMBL/GenBank/DDBJ whole genome shotgun (WGS) entry which is preliminary data.</text>
</comment>
<dbReference type="PANTHER" id="PTHR10412:SF21">
    <property type="entry name" value="ALPHA,ALPHA-TREHALASE"/>
    <property type="match status" value="1"/>
</dbReference>
<accession>A0A537K798</accession>
<feature type="domain" description="Mannosylglycerate hydrolase MGH1-like glycoside hydrolase" evidence="1">
    <location>
        <begin position="38"/>
        <end position="419"/>
    </location>
</feature>
<dbReference type="InterPro" id="IPR012341">
    <property type="entry name" value="6hp_glycosidase-like_sf"/>
</dbReference>
<sequence length="435" mass="49750">MPARYSKPVTVEELDHRARAILLRNDRGTYTVPNGRVYPFQWNWDSAFASLGFAAFDLDRAWREIESLFEGQWEDGFLPHIIFWKDDAGYFPGPAVWATGRTPRTSGITQPPVAASTVRTLWERGDQARFRPRLEKLFPKLLAWHRWFGGVRGPLDRGLVLIVHPWESGRDNSPEWDAPSQAIDVSHVGAYERLDTSHLDQSVRPTKLDYDRYVALVQYGRGLGWNHPRIGRESPFRVIDVGTTMILLRANRDLLVLAEALGRDEHVEELKRSVAQAEDGVSWLWDERVGAYCSRDLITGQSSGIVTSAAFLSFYAGVRRDDRSRRLLEHLERIASRAKYLVPSLDPDDPRFDSIRYWRGPVWAVVNHLIGSGLNASGHAHWGERIRTDTRRLIEQAGMYEYFCPRTGRGIGGDDFSWTAAMWLHWARDAGPRED</sequence>
<dbReference type="InterPro" id="IPR008928">
    <property type="entry name" value="6-hairpin_glycosidase_sf"/>
</dbReference>
<evidence type="ECO:0000313" key="2">
    <source>
        <dbReference type="EMBL" id="TMI91412.1"/>
    </source>
</evidence>
<name>A0A537K798_9BACT</name>
<dbReference type="Proteomes" id="UP000318509">
    <property type="component" value="Unassembled WGS sequence"/>
</dbReference>
<proteinExistence type="predicted"/>
<dbReference type="GO" id="GO:0006487">
    <property type="term" value="P:protein N-linked glycosylation"/>
    <property type="evidence" value="ECO:0007669"/>
    <property type="project" value="TreeGrafter"/>
</dbReference>